<sequence>MDGAGGEEDGGGNARLWDRSGFQNLAVEDDAPVKPGAIGARADWLRSRKTTMVATELRNERGLEGELGWVLGMLQPGPRCRPREYKRGARWADPTYCGGLGRGRGNGPSGSRPD</sequence>
<protein>
    <submittedName>
        <fullName evidence="1">Uncharacterized protein</fullName>
    </submittedName>
</protein>
<evidence type="ECO:0000313" key="2">
    <source>
        <dbReference type="Proteomes" id="UP000479710"/>
    </source>
</evidence>
<comment type="caution">
    <text evidence="1">The sequence shown here is derived from an EMBL/GenBank/DDBJ whole genome shotgun (WGS) entry which is preliminary data.</text>
</comment>
<gene>
    <name evidence="1" type="ORF">E2562_022606</name>
</gene>
<dbReference type="EMBL" id="SPHZ02000008">
    <property type="protein sequence ID" value="KAF0902967.1"/>
    <property type="molecule type" value="Genomic_DNA"/>
</dbReference>
<proteinExistence type="predicted"/>
<dbReference type="Proteomes" id="UP000479710">
    <property type="component" value="Unassembled WGS sequence"/>
</dbReference>
<keyword evidence="2" id="KW-1185">Reference proteome</keyword>
<accession>A0A6G1CSA1</accession>
<dbReference type="AlphaFoldDB" id="A0A6G1CSA1"/>
<organism evidence="1 2">
    <name type="scientific">Oryza meyeriana var. granulata</name>
    <dbReference type="NCBI Taxonomy" id="110450"/>
    <lineage>
        <taxon>Eukaryota</taxon>
        <taxon>Viridiplantae</taxon>
        <taxon>Streptophyta</taxon>
        <taxon>Embryophyta</taxon>
        <taxon>Tracheophyta</taxon>
        <taxon>Spermatophyta</taxon>
        <taxon>Magnoliopsida</taxon>
        <taxon>Liliopsida</taxon>
        <taxon>Poales</taxon>
        <taxon>Poaceae</taxon>
        <taxon>BOP clade</taxon>
        <taxon>Oryzoideae</taxon>
        <taxon>Oryzeae</taxon>
        <taxon>Oryzinae</taxon>
        <taxon>Oryza</taxon>
        <taxon>Oryza meyeriana</taxon>
    </lineage>
</organism>
<name>A0A6G1CSA1_9ORYZ</name>
<reference evidence="1 2" key="1">
    <citation type="submission" date="2019-11" db="EMBL/GenBank/DDBJ databases">
        <title>Whole genome sequence of Oryza granulata.</title>
        <authorList>
            <person name="Li W."/>
        </authorList>
    </citation>
    <scope>NUCLEOTIDE SEQUENCE [LARGE SCALE GENOMIC DNA]</scope>
    <source>
        <strain evidence="2">cv. Menghai</strain>
        <tissue evidence="1">Leaf</tissue>
    </source>
</reference>
<evidence type="ECO:0000313" key="1">
    <source>
        <dbReference type="EMBL" id="KAF0902967.1"/>
    </source>
</evidence>